<evidence type="ECO:0000256" key="5">
    <source>
        <dbReference type="SAM" id="MobiDB-lite"/>
    </source>
</evidence>
<dbReference type="CDD" id="cd19051">
    <property type="entry name" value="LGIC_TM_cation"/>
    <property type="match status" value="1"/>
</dbReference>
<dbReference type="Gene3D" id="2.70.170.10">
    <property type="entry name" value="Neurotransmitter-gated ion-channel ligand-binding domain"/>
    <property type="match status" value="2"/>
</dbReference>
<keyword evidence="3 6" id="KW-1133">Transmembrane helix</keyword>
<name>A0A9W9YRB7_9CNID</name>
<dbReference type="InterPro" id="IPR018000">
    <property type="entry name" value="Neurotransmitter_ion_chnl_CS"/>
</dbReference>
<feature type="transmembrane region" description="Helical" evidence="6">
    <location>
        <begin position="256"/>
        <end position="275"/>
    </location>
</feature>
<evidence type="ECO:0000313" key="10">
    <source>
        <dbReference type="Proteomes" id="UP001163046"/>
    </source>
</evidence>
<keyword evidence="10" id="KW-1185">Reference proteome</keyword>
<dbReference type="InterPro" id="IPR036734">
    <property type="entry name" value="Neur_chan_lig-bd_sf"/>
</dbReference>
<proteinExistence type="predicted"/>
<feature type="region of interest" description="Disordered" evidence="5">
    <location>
        <begin position="1"/>
        <end position="28"/>
    </location>
</feature>
<dbReference type="SUPFAM" id="SSF63712">
    <property type="entry name" value="Nicotinic receptor ligand binding domain-like"/>
    <property type="match status" value="1"/>
</dbReference>
<dbReference type="Proteomes" id="UP001163046">
    <property type="component" value="Unassembled WGS sequence"/>
</dbReference>
<keyword evidence="4 6" id="KW-0472">Membrane</keyword>
<feature type="domain" description="Neurotransmitter-gated ion-channel ligand-binding" evidence="7">
    <location>
        <begin position="117"/>
        <end position="225"/>
    </location>
</feature>
<evidence type="ECO:0000256" key="3">
    <source>
        <dbReference type="ARBA" id="ARBA00022989"/>
    </source>
</evidence>
<accession>A0A9W9YRB7</accession>
<dbReference type="InterPro" id="IPR006201">
    <property type="entry name" value="Neur_channel"/>
</dbReference>
<dbReference type="Pfam" id="PF02931">
    <property type="entry name" value="Neur_chan_LBD"/>
    <property type="match status" value="2"/>
</dbReference>
<dbReference type="InterPro" id="IPR036719">
    <property type="entry name" value="Neuro-gated_channel_TM_sf"/>
</dbReference>
<feature type="domain" description="Neurotransmitter-gated ion-channel transmembrane" evidence="8">
    <location>
        <begin position="232"/>
        <end position="295"/>
    </location>
</feature>
<dbReference type="GO" id="GO:0005230">
    <property type="term" value="F:extracellular ligand-gated monoatomic ion channel activity"/>
    <property type="evidence" value="ECO:0007669"/>
    <property type="project" value="InterPro"/>
</dbReference>
<evidence type="ECO:0000259" key="8">
    <source>
        <dbReference type="Pfam" id="PF02932"/>
    </source>
</evidence>
<gene>
    <name evidence="9" type="ORF">OS493_009742</name>
</gene>
<feature type="domain" description="Neurotransmitter-gated ion-channel ligand-binding" evidence="7">
    <location>
        <begin position="38"/>
        <end position="89"/>
    </location>
</feature>
<dbReference type="InterPro" id="IPR038050">
    <property type="entry name" value="Neuro_actylchol_rec"/>
</dbReference>
<dbReference type="OrthoDB" id="5975154at2759"/>
<evidence type="ECO:0000256" key="6">
    <source>
        <dbReference type="SAM" id="Phobius"/>
    </source>
</evidence>
<dbReference type="AlphaFoldDB" id="A0A9W9YRB7"/>
<feature type="transmembrane region" description="Helical" evidence="6">
    <location>
        <begin position="226"/>
        <end position="250"/>
    </location>
</feature>
<evidence type="ECO:0000256" key="2">
    <source>
        <dbReference type="ARBA" id="ARBA00022692"/>
    </source>
</evidence>
<comment type="caution">
    <text evidence="9">The sequence shown here is derived from an EMBL/GenBank/DDBJ whole genome shotgun (WGS) entry which is preliminary data.</text>
</comment>
<dbReference type="PANTHER" id="PTHR18945">
    <property type="entry name" value="NEUROTRANSMITTER GATED ION CHANNEL"/>
    <property type="match status" value="1"/>
</dbReference>
<dbReference type="InterPro" id="IPR006202">
    <property type="entry name" value="Neur_chan_lig-bd"/>
</dbReference>
<feature type="compositionally biased region" description="Polar residues" evidence="5">
    <location>
        <begin position="14"/>
        <end position="27"/>
    </location>
</feature>
<evidence type="ECO:0000313" key="9">
    <source>
        <dbReference type="EMBL" id="KAJ7363582.1"/>
    </source>
</evidence>
<protein>
    <submittedName>
        <fullName evidence="9">Uncharacterized protein</fullName>
    </submittedName>
</protein>
<comment type="subcellular location">
    <subcellularLocation>
        <location evidence="1">Membrane</location>
        <topology evidence="1">Multi-pass membrane protein</topology>
    </subcellularLocation>
</comment>
<organism evidence="9 10">
    <name type="scientific">Desmophyllum pertusum</name>
    <dbReference type="NCBI Taxonomy" id="174260"/>
    <lineage>
        <taxon>Eukaryota</taxon>
        <taxon>Metazoa</taxon>
        <taxon>Cnidaria</taxon>
        <taxon>Anthozoa</taxon>
        <taxon>Hexacorallia</taxon>
        <taxon>Scleractinia</taxon>
        <taxon>Caryophylliina</taxon>
        <taxon>Caryophylliidae</taxon>
        <taxon>Desmophyllum</taxon>
    </lineage>
</organism>
<dbReference type="PROSITE" id="PS00236">
    <property type="entry name" value="NEUROTR_ION_CHANNEL"/>
    <property type="match status" value="1"/>
</dbReference>
<dbReference type="SUPFAM" id="SSF90112">
    <property type="entry name" value="Neurotransmitter-gated ion-channel transmembrane pore"/>
    <property type="match status" value="1"/>
</dbReference>
<dbReference type="InterPro" id="IPR006029">
    <property type="entry name" value="Neurotrans-gated_channel_TM"/>
</dbReference>
<sequence>MNATTGIPRHMASTPASRLPSATSGITHMSPDREELMLFRDLFDGYDKRLRPALRKEDNVTVKLGISVHQLIDIDERNEMMRLSVWVRQNRANTEGKRSNNGRTECIVDGSTDGSLERFKSQIKVSSNGDSLWLSPVILISSCKIFVKYFPFDEQHCKLKFGSWTYDGYQLDLIPEADEAERAKFLNNGEWDLVGAPCKRSVQKYVCCEEPFPDVTYEIQIRRRTLFFFFNMIIPCLVIVGLTILSFYLPPDSGERISLVITNLLAMTVFMLLVAEIIPPTSDAVSVISTFYSCCILRLE</sequence>
<dbReference type="FunFam" id="2.70.170.10:FF:000060">
    <property type="entry name" value="Nicotinic acetylcholine receptor subunit alpha4"/>
    <property type="match status" value="1"/>
</dbReference>
<dbReference type="GO" id="GO:0004888">
    <property type="term" value="F:transmembrane signaling receptor activity"/>
    <property type="evidence" value="ECO:0007669"/>
    <property type="project" value="InterPro"/>
</dbReference>
<evidence type="ECO:0000256" key="1">
    <source>
        <dbReference type="ARBA" id="ARBA00004141"/>
    </source>
</evidence>
<dbReference type="CDD" id="cd18997">
    <property type="entry name" value="LGIC_ECD_nAChR"/>
    <property type="match status" value="1"/>
</dbReference>
<dbReference type="Pfam" id="PF02932">
    <property type="entry name" value="Neur_chan_memb"/>
    <property type="match status" value="1"/>
</dbReference>
<evidence type="ECO:0000259" key="7">
    <source>
        <dbReference type="Pfam" id="PF02931"/>
    </source>
</evidence>
<dbReference type="EMBL" id="MU827305">
    <property type="protein sequence ID" value="KAJ7363582.1"/>
    <property type="molecule type" value="Genomic_DNA"/>
</dbReference>
<evidence type="ECO:0000256" key="4">
    <source>
        <dbReference type="ARBA" id="ARBA00023136"/>
    </source>
</evidence>
<dbReference type="GO" id="GO:0016020">
    <property type="term" value="C:membrane"/>
    <property type="evidence" value="ECO:0007669"/>
    <property type="project" value="UniProtKB-SubCell"/>
</dbReference>
<dbReference type="Gene3D" id="1.20.58.390">
    <property type="entry name" value="Neurotransmitter-gated ion-channel transmembrane domain"/>
    <property type="match status" value="1"/>
</dbReference>
<keyword evidence="2 6" id="KW-0812">Transmembrane</keyword>
<reference evidence="9" key="1">
    <citation type="submission" date="2023-01" db="EMBL/GenBank/DDBJ databases">
        <title>Genome assembly of the deep-sea coral Lophelia pertusa.</title>
        <authorList>
            <person name="Herrera S."/>
            <person name="Cordes E."/>
        </authorList>
    </citation>
    <scope>NUCLEOTIDE SEQUENCE</scope>
    <source>
        <strain evidence="9">USNM1676648</strain>
        <tissue evidence="9">Polyp</tissue>
    </source>
</reference>